<organism evidence="9 10">
    <name type="scientific">Ottowia thiooxydans</name>
    <dbReference type="NCBI Taxonomy" id="219182"/>
    <lineage>
        <taxon>Bacteria</taxon>
        <taxon>Pseudomonadati</taxon>
        <taxon>Pseudomonadota</taxon>
        <taxon>Betaproteobacteria</taxon>
        <taxon>Burkholderiales</taxon>
        <taxon>Comamonadaceae</taxon>
        <taxon>Ottowia</taxon>
    </lineage>
</organism>
<evidence type="ECO:0000313" key="9">
    <source>
        <dbReference type="EMBL" id="MET4579063.1"/>
    </source>
</evidence>
<evidence type="ECO:0000256" key="4">
    <source>
        <dbReference type="ARBA" id="ARBA00022679"/>
    </source>
</evidence>
<comment type="similarity">
    <text evidence="1 7">Belongs to the UDPGP type 2 family.</text>
</comment>
<name>A0ABV2QDS9_9BURK</name>
<dbReference type="PANTHER" id="PTHR43197">
    <property type="entry name" value="UTP--GLUCOSE-1-PHOSPHATE URIDYLYLTRANSFERASE"/>
    <property type="match status" value="1"/>
</dbReference>
<evidence type="ECO:0000256" key="6">
    <source>
        <dbReference type="ARBA" id="ARBA00048128"/>
    </source>
</evidence>
<dbReference type="Proteomes" id="UP001549320">
    <property type="component" value="Unassembled WGS sequence"/>
</dbReference>
<dbReference type="Gene3D" id="3.90.550.10">
    <property type="entry name" value="Spore Coat Polysaccharide Biosynthesis Protein SpsA, Chain A"/>
    <property type="match status" value="1"/>
</dbReference>
<dbReference type="Pfam" id="PF00483">
    <property type="entry name" value="NTP_transferase"/>
    <property type="match status" value="1"/>
</dbReference>
<dbReference type="NCBIfam" id="TIGR01099">
    <property type="entry name" value="galU"/>
    <property type="match status" value="1"/>
</dbReference>
<evidence type="ECO:0000256" key="7">
    <source>
        <dbReference type="RuleBase" id="RU361259"/>
    </source>
</evidence>
<comment type="catalytic activity">
    <reaction evidence="6 7">
        <text>alpha-D-glucose 1-phosphate + UTP + H(+) = UDP-alpha-D-glucose + diphosphate</text>
        <dbReference type="Rhea" id="RHEA:19889"/>
        <dbReference type="ChEBI" id="CHEBI:15378"/>
        <dbReference type="ChEBI" id="CHEBI:33019"/>
        <dbReference type="ChEBI" id="CHEBI:46398"/>
        <dbReference type="ChEBI" id="CHEBI:58601"/>
        <dbReference type="ChEBI" id="CHEBI:58885"/>
        <dbReference type="EC" id="2.7.7.9"/>
    </reaction>
</comment>
<dbReference type="InterPro" id="IPR005771">
    <property type="entry name" value="GalU_uridylyltTrfase_bac/arc"/>
</dbReference>
<dbReference type="GO" id="GO:0003983">
    <property type="term" value="F:UTP:glucose-1-phosphate uridylyltransferase activity"/>
    <property type="evidence" value="ECO:0007669"/>
    <property type="project" value="UniProtKB-EC"/>
</dbReference>
<dbReference type="InterPro" id="IPR005835">
    <property type="entry name" value="NTP_transferase_dom"/>
</dbReference>
<evidence type="ECO:0000256" key="2">
    <source>
        <dbReference type="ARBA" id="ARBA00012415"/>
    </source>
</evidence>
<reference evidence="9 10" key="1">
    <citation type="submission" date="2024-06" db="EMBL/GenBank/DDBJ databases">
        <title>Sorghum-associated microbial communities from plants grown in Nebraska, USA.</title>
        <authorList>
            <person name="Schachtman D."/>
        </authorList>
    </citation>
    <scope>NUCLEOTIDE SEQUENCE [LARGE SCALE GENOMIC DNA]</scope>
    <source>
        <strain evidence="9 10">2709</strain>
    </source>
</reference>
<protein>
    <recommendedName>
        <fullName evidence="3 7">UTP--glucose-1-phosphate uridylyltransferase</fullName>
        <ecNumber evidence="2 7">2.7.7.9</ecNumber>
    </recommendedName>
    <alternativeName>
        <fullName evidence="7">UDP-glucose pyrophosphorylase</fullName>
    </alternativeName>
</protein>
<comment type="caution">
    <text evidence="9">The sequence shown here is derived from an EMBL/GenBank/DDBJ whole genome shotgun (WGS) entry which is preliminary data.</text>
</comment>
<evidence type="ECO:0000256" key="1">
    <source>
        <dbReference type="ARBA" id="ARBA00006890"/>
    </source>
</evidence>
<evidence type="ECO:0000256" key="5">
    <source>
        <dbReference type="ARBA" id="ARBA00022695"/>
    </source>
</evidence>
<keyword evidence="5 7" id="KW-0548">Nucleotidyltransferase</keyword>
<feature type="domain" description="Nucleotidyl transferase" evidence="8">
    <location>
        <begin position="46"/>
        <end position="306"/>
    </location>
</feature>
<proteinExistence type="inferred from homology"/>
<keyword evidence="4 7" id="KW-0808">Transferase</keyword>
<dbReference type="EC" id="2.7.7.9" evidence="2 7"/>
<dbReference type="SUPFAM" id="SSF53448">
    <property type="entry name" value="Nucleotide-diphospho-sugar transferases"/>
    <property type="match status" value="1"/>
</dbReference>
<gene>
    <name evidence="9" type="ORF">ABIE13_004186</name>
</gene>
<dbReference type="CDD" id="cd02541">
    <property type="entry name" value="UGPase_prokaryotic"/>
    <property type="match status" value="1"/>
</dbReference>
<evidence type="ECO:0000313" key="10">
    <source>
        <dbReference type="Proteomes" id="UP001549320"/>
    </source>
</evidence>
<sequence length="326" mass="35482">MLRSRKTAVNLRGLVEHHAWSHINASSFHINMSNPSRVTTAVFPVAGLGTRFLPATKASPKEMLPIVDKPLIQYAVEEAYAAGVRHMVFVTGRSKRAIEDHFDTAYELEAELDAAGKTELLSAVRAVQPDDMDCTYVRQPRSLGLGHAVLCAAHIVGDQPFAVLLADDLMVGPPGGSAVLTQMVEAFGALGRSVLAVQEVPEDQVRRYGIVAGQAAGERLISIEQIVEKPAPADAPSRMGVAGRYILTPRIFDEIRNLRPGAGGEIQLTDAIANLMAKERVYAYEYSGKRYDCGSKDGFLQATVELALQHPQMGAEFRQYLKSLEL</sequence>
<evidence type="ECO:0000256" key="3">
    <source>
        <dbReference type="ARBA" id="ARBA00019048"/>
    </source>
</evidence>
<dbReference type="EMBL" id="JBEPSH010000008">
    <property type="protein sequence ID" value="MET4579063.1"/>
    <property type="molecule type" value="Genomic_DNA"/>
</dbReference>
<keyword evidence="10" id="KW-1185">Reference proteome</keyword>
<dbReference type="PANTHER" id="PTHR43197:SF1">
    <property type="entry name" value="UTP--GLUCOSE-1-PHOSPHATE URIDYLYLTRANSFERASE"/>
    <property type="match status" value="1"/>
</dbReference>
<dbReference type="InterPro" id="IPR029044">
    <property type="entry name" value="Nucleotide-diphossugar_trans"/>
</dbReference>
<evidence type="ECO:0000259" key="8">
    <source>
        <dbReference type="Pfam" id="PF00483"/>
    </source>
</evidence>
<accession>A0ABV2QDS9</accession>